<proteinExistence type="predicted"/>
<dbReference type="KEGG" id="naci:NUH88_20380"/>
<name>A0A9J7ARB1_9PROT</name>
<protein>
    <submittedName>
        <fullName evidence="2">Uncharacterized protein</fullName>
    </submittedName>
</protein>
<organism evidence="2 3">
    <name type="scientific">Nisaea acidiphila</name>
    <dbReference type="NCBI Taxonomy" id="1862145"/>
    <lineage>
        <taxon>Bacteria</taxon>
        <taxon>Pseudomonadati</taxon>
        <taxon>Pseudomonadota</taxon>
        <taxon>Alphaproteobacteria</taxon>
        <taxon>Rhodospirillales</taxon>
        <taxon>Thalassobaculaceae</taxon>
        <taxon>Nisaea</taxon>
    </lineage>
</organism>
<gene>
    <name evidence="2" type="ORF">NUH88_20380</name>
</gene>
<dbReference type="RefSeq" id="WP_257768576.1">
    <property type="nucleotide sequence ID" value="NZ_CP102480.1"/>
</dbReference>
<dbReference type="EMBL" id="CP102480">
    <property type="protein sequence ID" value="UUX49742.1"/>
    <property type="molecule type" value="Genomic_DNA"/>
</dbReference>
<evidence type="ECO:0000256" key="1">
    <source>
        <dbReference type="SAM" id="SignalP"/>
    </source>
</evidence>
<sequence length="144" mass="16031">MPRFARFTLAALLVWLAVIPAARSESVERIRVEGELIDTWCYVTEIMYARGSAHYQCAVWCAVGGIPVSIRAADGTLYVVLRIEDDTQNVSNPAVVRIQSHQVTVDGDLIRRDGVNYLLVTQVADDEGIVDLTHEKFGIQPWGM</sequence>
<dbReference type="AlphaFoldDB" id="A0A9J7ARB1"/>
<accession>A0A9J7ARB1</accession>
<evidence type="ECO:0000313" key="2">
    <source>
        <dbReference type="EMBL" id="UUX49742.1"/>
    </source>
</evidence>
<feature type="signal peptide" evidence="1">
    <location>
        <begin position="1"/>
        <end position="24"/>
    </location>
</feature>
<keyword evidence="1" id="KW-0732">Signal</keyword>
<evidence type="ECO:0000313" key="3">
    <source>
        <dbReference type="Proteomes" id="UP001060336"/>
    </source>
</evidence>
<reference evidence="2" key="1">
    <citation type="submission" date="2022-08" db="EMBL/GenBank/DDBJ databases">
        <title>Nisaea acidiphila sp. nov., isolated from a marine algal debris and emended description of the genus Nisaea Urios et al. 2008.</title>
        <authorList>
            <person name="Kwon K."/>
        </authorList>
    </citation>
    <scope>NUCLEOTIDE SEQUENCE</scope>
    <source>
        <strain evidence="2">MEBiC11861</strain>
    </source>
</reference>
<keyword evidence="3" id="KW-1185">Reference proteome</keyword>
<dbReference type="Proteomes" id="UP001060336">
    <property type="component" value="Chromosome"/>
</dbReference>
<feature type="chain" id="PRO_5039943539" evidence="1">
    <location>
        <begin position="25"/>
        <end position="144"/>
    </location>
</feature>